<feature type="domain" description="Acid ceramidase N-terminal" evidence="2">
    <location>
        <begin position="6"/>
        <end position="68"/>
    </location>
</feature>
<evidence type="ECO:0000313" key="3">
    <source>
        <dbReference type="EMBL" id="KAF5599546.1"/>
    </source>
</evidence>
<keyword evidence="4" id="KW-1185">Reference proteome</keyword>
<accession>A0A8H5PM95</accession>
<evidence type="ECO:0000313" key="4">
    <source>
        <dbReference type="Proteomes" id="UP000544095"/>
    </source>
</evidence>
<name>A0A8H5PM95_9HYPO</name>
<dbReference type="PANTHER" id="PTHR28583">
    <property type="entry name" value="ACID AMIDASE"/>
    <property type="match status" value="1"/>
</dbReference>
<dbReference type="PANTHER" id="PTHR28583:SF1">
    <property type="entry name" value="ACID CERAMIDASE"/>
    <property type="match status" value="1"/>
</dbReference>
<dbReference type="EMBL" id="JAAOAR010000149">
    <property type="protein sequence ID" value="KAF5599546.1"/>
    <property type="molecule type" value="Genomic_DNA"/>
</dbReference>
<dbReference type="Proteomes" id="UP000544095">
    <property type="component" value="Unassembled WGS sequence"/>
</dbReference>
<sequence>MSEHREIPKFTVDLSLPPEARYDHIVPHFKTAVDSCDLPSLFYDLLDELVGKSAGKVLAAISPMIMRRVHSDEENAELVGISKAIGIPMHILVAFNVLLDLLLGCTSGGVRTLDPDSGGKATRMLHFRTLDWDMNQLRNIIVELDFVRTPGGPVIATTVGYLGYIGVLTGVRKGMSLSLNFRPHHARDTLRQRLSYRYNQALVVLGQRQSISSSLREVLLGDSTIPEKQSDEAHETNDISPDLQSQHIQQVLSKLSTSSSTAAYLILCLPDRVLIIEKDNHSASIRESDTFLTAYNHDVKDEDNPELLQQAAAELAAGADATGMADLVANSLERKHELDKLWNKCVRACSRRYKLRSDVVAGEDVVKFLQNDMIRNEETHYAVIMDPKEGKVMWRRAYELYGCGSYGRSGFEYEQRSKRRRSEIVPFDNEFTLHGLTNFNGDVTDI</sequence>
<evidence type="ECO:0000259" key="2">
    <source>
        <dbReference type="Pfam" id="PF15508"/>
    </source>
</evidence>
<dbReference type="GO" id="GO:0017040">
    <property type="term" value="F:N-acylsphingosine amidohydrolase activity"/>
    <property type="evidence" value="ECO:0007669"/>
    <property type="project" value="UniProtKB-EC"/>
</dbReference>
<proteinExistence type="predicted"/>
<protein>
    <recommendedName>
        <fullName evidence="1">ceramidase</fullName>
        <ecNumber evidence="1">3.5.1.23</ecNumber>
    </recommendedName>
</protein>
<dbReference type="Pfam" id="PF15508">
    <property type="entry name" value="NAAA-beta"/>
    <property type="match status" value="1"/>
</dbReference>
<comment type="caution">
    <text evidence="3">The sequence shown here is derived from an EMBL/GenBank/DDBJ whole genome shotgun (WGS) entry which is preliminary data.</text>
</comment>
<reference evidence="3 4" key="1">
    <citation type="submission" date="2020-05" db="EMBL/GenBank/DDBJ databases">
        <title>Identification and distribution of gene clusters putatively required for synthesis of sphingolipid metabolism inhibitors in phylogenetically diverse species of the filamentous fungus Fusarium.</title>
        <authorList>
            <person name="Kim H.-S."/>
            <person name="Busman M."/>
            <person name="Brown D.W."/>
            <person name="Divon H."/>
            <person name="Uhlig S."/>
            <person name="Proctor R.H."/>
        </authorList>
    </citation>
    <scope>NUCLEOTIDE SEQUENCE [LARGE SCALE GENOMIC DNA]</scope>
    <source>
        <strain evidence="3 4">NRRL 25211</strain>
    </source>
</reference>
<dbReference type="AlphaFoldDB" id="A0A8H5PM95"/>
<gene>
    <name evidence="3" type="ORF">FPANT_3299</name>
</gene>
<organism evidence="3 4">
    <name type="scientific">Fusarium pseudoanthophilum</name>
    <dbReference type="NCBI Taxonomy" id="48495"/>
    <lineage>
        <taxon>Eukaryota</taxon>
        <taxon>Fungi</taxon>
        <taxon>Dikarya</taxon>
        <taxon>Ascomycota</taxon>
        <taxon>Pezizomycotina</taxon>
        <taxon>Sordariomycetes</taxon>
        <taxon>Hypocreomycetidae</taxon>
        <taxon>Hypocreales</taxon>
        <taxon>Nectriaceae</taxon>
        <taxon>Fusarium</taxon>
        <taxon>Fusarium fujikuroi species complex</taxon>
    </lineage>
</organism>
<dbReference type="EC" id="3.5.1.23" evidence="1"/>
<evidence type="ECO:0000256" key="1">
    <source>
        <dbReference type="ARBA" id="ARBA00011891"/>
    </source>
</evidence>
<dbReference type="InterPro" id="IPR029130">
    <property type="entry name" value="Acid_ceramidase_N"/>
</dbReference>